<gene>
    <name evidence="13" type="ORF">DPV69_00350</name>
</gene>
<dbReference type="RefSeq" id="WP_113645272.1">
    <property type="nucleotide sequence ID" value="NZ_QMHN01000001.1"/>
</dbReference>
<keyword evidence="13" id="KW-0675">Receptor</keyword>
<feature type="chain" id="PRO_5018637686" evidence="10">
    <location>
        <begin position="20"/>
        <end position="756"/>
    </location>
</feature>
<dbReference type="GO" id="GO:0044718">
    <property type="term" value="P:siderophore transmembrane transport"/>
    <property type="evidence" value="ECO:0007669"/>
    <property type="project" value="TreeGrafter"/>
</dbReference>
<dbReference type="EMBL" id="SAYW01000001">
    <property type="protein sequence ID" value="RWU09832.1"/>
    <property type="molecule type" value="Genomic_DNA"/>
</dbReference>
<dbReference type="Gene3D" id="2.170.130.10">
    <property type="entry name" value="TonB-dependent receptor, plug domain"/>
    <property type="match status" value="1"/>
</dbReference>
<feature type="signal peptide" evidence="10">
    <location>
        <begin position="1"/>
        <end position="19"/>
    </location>
</feature>
<comment type="similarity">
    <text evidence="8 9">Belongs to the TonB-dependent receptor family.</text>
</comment>
<comment type="subcellular location">
    <subcellularLocation>
        <location evidence="1 8">Cell outer membrane</location>
        <topology evidence="1 8">Multi-pass membrane protein</topology>
    </subcellularLocation>
</comment>
<dbReference type="InterPro" id="IPR012910">
    <property type="entry name" value="Plug_dom"/>
</dbReference>
<keyword evidence="2 8" id="KW-0813">Transport</keyword>
<evidence type="ECO:0000259" key="11">
    <source>
        <dbReference type="Pfam" id="PF00593"/>
    </source>
</evidence>
<proteinExistence type="inferred from homology"/>
<feature type="domain" description="TonB-dependent receptor plug" evidence="12">
    <location>
        <begin position="117"/>
        <end position="221"/>
    </location>
</feature>
<dbReference type="Gene3D" id="2.40.170.20">
    <property type="entry name" value="TonB-dependent receptor, beta-barrel domain"/>
    <property type="match status" value="1"/>
</dbReference>
<dbReference type="Pfam" id="PF07715">
    <property type="entry name" value="Plug"/>
    <property type="match status" value="1"/>
</dbReference>
<sequence>MKNILLFLAVLLLFSKANAQDIVLKGKVESNGSPVVKASLRILELQRSSQTDAEGNFGFVALNAGKYQIRISALGYQTQVNTVQVLSDTVLHFDLVEQKENLREVVVTGTQKEVNRLESPVPVEIYTAKFFQKNPTPSIFDALQNINGVRPQLNCNICNTGDIHINGLEGPYTMVMIDGMPIVSSLSTVYGLSGIPNSLVERIEIVKGPASSLYGSEAVGGLINIITKEVGKASKFTADLMTTSYLEHNIDLGFKARLSPKVSFLTGVNYFKYGNKVDDNHDGFTDVTLQDRISIFQKWNFNRRENRLFSLAGRFLYEDRWGGEMNWTKQYRGGNEVYGESIYTKRFELLGNYQLPLKEKMFLAFSLTSHNQDSRYGETSYIAKQNIAFSQLTWDKKIGSHDLLFGTAFRYTYYDDNTPATILANQNNPENVYLPGVFVQDEIKLTQKHSVLLGMRYDYHSTHGNIFTPRFAYKINFDETSILRLNAGTGFRVVNIFTEDHAALTGAREVVIEENLKPEKSYNVNLNYLKKLHDLNGNTFTFDVSAFYTRFSNRIVADYETNTNQIRYNNLTGYAVSRGLTGNFDVTLNFGLKLNAGITLQDVGLVQNGNKTQQILTEKWMGTWSVSYLINKLNLGIDYTGNIYGPMRLPLLNDLDPRQPFSPVWSLQNIQFTYRGFKNLEVYTGVKNLLNFKPTRNNPFIIARANDSFDKQVQFDANGNAMATPNNPYGLTFDPSYVYAPNQGIRGFFGLRYTLK</sequence>
<dbReference type="SUPFAM" id="SSF56935">
    <property type="entry name" value="Porins"/>
    <property type="match status" value="1"/>
</dbReference>
<dbReference type="GO" id="GO:0009279">
    <property type="term" value="C:cell outer membrane"/>
    <property type="evidence" value="ECO:0007669"/>
    <property type="project" value="UniProtKB-SubCell"/>
</dbReference>
<keyword evidence="7 8" id="KW-0998">Cell outer membrane</keyword>
<keyword evidence="6 8" id="KW-0472">Membrane</keyword>
<evidence type="ECO:0000313" key="14">
    <source>
        <dbReference type="Proteomes" id="UP000284120"/>
    </source>
</evidence>
<organism evidence="13 14">
    <name type="scientific">Pedobacter chitinilyticus</name>
    <dbReference type="NCBI Taxonomy" id="2233776"/>
    <lineage>
        <taxon>Bacteria</taxon>
        <taxon>Pseudomonadati</taxon>
        <taxon>Bacteroidota</taxon>
        <taxon>Sphingobacteriia</taxon>
        <taxon>Sphingobacteriales</taxon>
        <taxon>Sphingobacteriaceae</taxon>
        <taxon>Pedobacter</taxon>
    </lineage>
</organism>
<dbReference type="SUPFAM" id="SSF49464">
    <property type="entry name" value="Carboxypeptidase regulatory domain-like"/>
    <property type="match status" value="1"/>
</dbReference>
<evidence type="ECO:0000256" key="3">
    <source>
        <dbReference type="ARBA" id="ARBA00022452"/>
    </source>
</evidence>
<dbReference type="PROSITE" id="PS52016">
    <property type="entry name" value="TONB_DEPENDENT_REC_3"/>
    <property type="match status" value="1"/>
</dbReference>
<dbReference type="PANTHER" id="PTHR30069">
    <property type="entry name" value="TONB-DEPENDENT OUTER MEMBRANE RECEPTOR"/>
    <property type="match status" value="1"/>
</dbReference>
<evidence type="ECO:0000259" key="12">
    <source>
        <dbReference type="Pfam" id="PF07715"/>
    </source>
</evidence>
<keyword evidence="10" id="KW-0732">Signal</keyword>
<keyword evidence="4 8" id="KW-0812">Transmembrane</keyword>
<evidence type="ECO:0000256" key="2">
    <source>
        <dbReference type="ARBA" id="ARBA00022448"/>
    </source>
</evidence>
<dbReference type="Pfam" id="PF13715">
    <property type="entry name" value="CarbopepD_reg_2"/>
    <property type="match status" value="1"/>
</dbReference>
<reference evidence="13 14" key="1">
    <citation type="submission" date="2018-06" db="EMBL/GenBank/DDBJ databases">
        <title>Pedobacter endophyticus sp. nov., an endophytic bacterium isolated from a leaf of Triticum aestivum.</title>
        <authorList>
            <person name="Zhang L."/>
        </authorList>
    </citation>
    <scope>NUCLEOTIDE SEQUENCE [LARGE SCALE GENOMIC DNA]</scope>
    <source>
        <strain evidence="13 14">CM134L-2</strain>
    </source>
</reference>
<evidence type="ECO:0000256" key="8">
    <source>
        <dbReference type="PROSITE-ProRule" id="PRU01360"/>
    </source>
</evidence>
<dbReference type="GO" id="GO:0015344">
    <property type="term" value="F:siderophore uptake transmembrane transporter activity"/>
    <property type="evidence" value="ECO:0007669"/>
    <property type="project" value="TreeGrafter"/>
</dbReference>
<evidence type="ECO:0000256" key="6">
    <source>
        <dbReference type="ARBA" id="ARBA00023136"/>
    </source>
</evidence>
<comment type="caution">
    <text evidence="13">The sequence shown here is derived from an EMBL/GenBank/DDBJ whole genome shotgun (WGS) entry which is preliminary data.</text>
</comment>
<evidence type="ECO:0000256" key="7">
    <source>
        <dbReference type="ARBA" id="ARBA00023237"/>
    </source>
</evidence>
<dbReference type="InterPro" id="IPR008969">
    <property type="entry name" value="CarboxyPept-like_regulatory"/>
</dbReference>
<protein>
    <submittedName>
        <fullName evidence="13">TonB-dependent receptor</fullName>
    </submittedName>
</protein>
<keyword evidence="14" id="KW-1185">Reference proteome</keyword>
<dbReference type="InterPro" id="IPR000531">
    <property type="entry name" value="Beta-barrel_TonB"/>
</dbReference>
<dbReference type="OrthoDB" id="9760333at2"/>
<evidence type="ECO:0000256" key="5">
    <source>
        <dbReference type="ARBA" id="ARBA00023077"/>
    </source>
</evidence>
<dbReference type="PANTHER" id="PTHR30069:SF57">
    <property type="entry name" value="TONB-DEPENDENT RECEPTOR"/>
    <property type="match status" value="1"/>
</dbReference>
<keyword evidence="5 9" id="KW-0798">TonB box</keyword>
<dbReference type="InterPro" id="IPR037066">
    <property type="entry name" value="Plug_dom_sf"/>
</dbReference>
<dbReference type="Pfam" id="PF00593">
    <property type="entry name" value="TonB_dep_Rec_b-barrel"/>
    <property type="match status" value="1"/>
</dbReference>
<dbReference type="InterPro" id="IPR039426">
    <property type="entry name" value="TonB-dep_rcpt-like"/>
</dbReference>
<evidence type="ECO:0000256" key="1">
    <source>
        <dbReference type="ARBA" id="ARBA00004571"/>
    </source>
</evidence>
<name>A0A3S3PHZ3_9SPHI</name>
<accession>A0A3S3PHZ3</accession>
<dbReference type="Proteomes" id="UP000284120">
    <property type="component" value="Unassembled WGS sequence"/>
</dbReference>
<dbReference type="Gene3D" id="2.60.40.1120">
    <property type="entry name" value="Carboxypeptidase-like, regulatory domain"/>
    <property type="match status" value="1"/>
</dbReference>
<evidence type="ECO:0000313" key="13">
    <source>
        <dbReference type="EMBL" id="RWU09832.1"/>
    </source>
</evidence>
<keyword evidence="3 8" id="KW-1134">Transmembrane beta strand</keyword>
<evidence type="ECO:0000256" key="4">
    <source>
        <dbReference type="ARBA" id="ARBA00022692"/>
    </source>
</evidence>
<evidence type="ECO:0000256" key="10">
    <source>
        <dbReference type="SAM" id="SignalP"/>
    </source>
</evidence>
<dbReference type="AlphaFoldDB" id="A0A3S3PHZ3"/>
<feature type="domain" description="TonB-dependent receptor-like beta-barrel" evidence="11">
    <location>
        <begin position="267"/>
        <end position="689"/>
    </location>
</feature>
<dbReference type="InterPro" id="IPR036942">
    <property type="entry name" value="Beta-barrel_TonB_sf"/>
</dbReference>
<evidence type="ECO:0000256" key="9">
    <source>
        <dbReference type="RuleBase" id="RU003357"/>
    </source>
</evidence>